<name>A0ABW2DI56_9BACT</name>
<evidence type="ECO:0000256" key="1">
    <source>
        <dbReference type="SAM" id="SignalP"/>
    </source>
</evidence>
<evidence type="ECO:0000313" key="3">
    <source>
        <dbReference type="Proteomes" id="UP001596405"/>
    </source>
</evidence>
<protein>
    <submittedName>
        <fullName evidence="2">Uncharacterized protein</fullName>
    </submittedName>
</protein>
<feature type="signal peptide" evidence="1">
    <location>
        <begin position="1"/>
        <end position="21"/>
    </location>
</feature>
<keyword evidence="1" id="KW-0732">Signal</keyword>
<organism evidence="2 3">
    <name type="scientific">Rufibacter roseus</name>
    <dbReference type="NCBI Taxonomy" id="1567108"/>
    <lineage>
        <taxon>Bacteria</taxon>
        <taxon>Pseudomonadati</taxon>
        <taxon>Bacteroidota</taxon>
        <taxon>Cytophagia</taxon>
        <taxon>Cytophagales</taxon>
        <taxon>Hymenobacteraceae</taxon>
        <taxon>Rufibacter</taxon>
    </lineage>
</organism>
<feature type="chain" id="PRO_5045181906" evidence="1">
    <location>
        <begin position="22"/>
        <end position="173"/>
    </location>
</feature>
<evidence type="ECO:0000313" key="2">
    <source>
        <dbReference type="EMBL" id="MFC6997582.1"/>
    </source>
</evidence>
<dbReference type="RefSeq" id="WP_066619046.1">
    <property type="nucleotide sequence ID" value="NZ_JBHSYQ010000003.1"/>
</dbReference>
<proteinExistence type="predicted"/>
<dbReference type="Proteomes" id="UP001596405">
    <property type="component" value="Unassembled WGS sequence"/>
</dbReference>
<dbReference type="EMBL" id="JBHSYQ010000003">
    <property type="protein sequence ID" value="MFC6997582.1"/>
    <property type="molecule type" value="Genomic_DNA"/>
</dbReference>
<gene>
    <name evidence="2" type="ORF">ACFQHR_08095</name>
</gene>
<sequence length="173" mass="19867">MHYLKNLLLLLSFSFFLFSCSDDDAGNPAPVSPYQNYLKIDNEFYELNSAQAFYDEDYPTLFTLWLLKDDDEQLISFDFLRSAEEADLSNGTYSFKQPVSGNASNFEQGKFYYVLAKANAETSINSGETQVVQGETKIKKLGEGNYEITYKVKFQNKTVEGYYKGEVEIMESW</sequence>
<keyword evidence="3" id="KW-1185">Reference proteome</keyword>
<reference evidence="3" key="1">
    <citation type="journal article" date="2019" name="Int. J. Syst. Evol. Microbiol.">
        <title>The Global Catalogue of Microorganisms (GCM) 10K type strain sequencing project: providing services to taxonomists for standard genome sequencing and annotation.</title>
        <authorList>
            <consortium name="The Broad Institute Genomics Platform"/>
            <consortium name="The Broad Institute Genome Sequencing Center for Infectious Disease"/>
            <person name="Wu L."/>
            <person name="Ma J."/>
        </authorList>
    </citation>
    <scope>NUCLEOTIDE SEQUENCE [LARGE SCALE GENOMIC DNA]</scope>
    <source>
        <strain evidence="3">CGMCC 4.7393</strain>
    </source>
</reference>
<accession>A0ABW2DI56</accession>
<dbReference type="PROSITE" id="PS51257">
    <property type="entry name" value="PROKAR_LIPOPROTEIN"/>
    <property type="match status" value="1"/>
</dbReference>
<comment type="caution">
    <text evidence="2">The sequence shown here is derived from an EMBL/GenBank/DDBJ whole genome shotgun (WGS) entry which is preliminary data.</text>
</comment>